<name>A0A1X7V6E6_AMPQE</name>
<sequence length="245" mass="27798">MEALLTMEPAQNNTQSFRRLFDEVESHVRQLKALGVSEEAYDTLLPSVQMPSYMKLMISRGVSEKDWGLTKILSTFEEVLKTREGTSAMSKPAKEVSPSFSAFMTGNQRCYCQLNQLLELCKNVSRDDGRRRKQEDALFASGLATLVEIVEVVCGAVNAKVDITSVFVVRREIKKAQEIANKRQVSRVLTLEPLPLRVSQLSPFLWTWIKQYYSKLQKPLALITRSHISKLVYSFFWTVVASGPL</sequence>
<accession>A0A1X7V6E6</accession>
<reference evidence="1" key="1">
    <citation type="submission" date="2017-05" db="UniProtKB">
        <authorList>
            <consortium name="EnsemblMetazoa"/>
        </authorList>
    </citation>
    <scope>IDENTIFICATION</scope>
</reference>
<protein>
    <submittedName>
        <fullName evidence="1">Uncharacterized protein</fullName>
    </submittedName>
</protein>
<dbReference type="AlphaFoldDB" id="A0A1X7V6E6"/>
<proteinExistence type="predicted"/>
<evidence type="ECO:0000313" key="1">
    <source>
        <dbReference type="EnsemblMetazoa" id="Aqu2.1.35850_001"/>
    </source>
</evidence>
<organism evidence="1">
    <name type="scientific">Amphimedon queenslandica</name>
    <name type="common">Sponge</name>
    <dbReference type="NCBI Taxonomy" id="400682"/>
    <lineage>
        <taxon>Eukaryota</taxon>
        <taxon>Metazoa</taxon>
        <taxon>Porifera</taxon>
        <taxon>Demospongiae</taxon>
        <taxon>Heteroscleromorpha</taxon>
        <taxon>Haplosclerida</taxon>
        <taxon>Niphatidae</taxon>
        <taxon>Amphimedon</taxon>
    </lineage>
</organism>
<dbReference type="InParanoid" id="A0A1X7V6E6"/>
<dbReference type="EnsemblMetazoa" id="Aqu2.1.35850_001">
    <property type="protein sequence ID" value="Aqu2.1.35850_001"/>
    <property type="gene ID" value="Aqu2.1.35850"/>
</dbReference>